<dbReference type="PANTHER" id="PTHR33620:SF1">
    <property type="entry name" value="UREASE ACCESSORY PROTEIN F"/>
    <property type="match status" value="1"/>
</dbReference>
<evidence type="ECO:0000256" key="4">
    <source>
        <dbReference type="SAM" id="Coils"/>
    </source>
</evidence>
<evidence type="ECO:0000256" key="5">
    <source>
        <dbReference type="SAM" id="MobiDB-lite"/>
    </source>
</evidence>
<feature type="compositionally biased region" description="Low complexity" evidence="5">
    <location>
        <begin position="636"/>
        <end position="646"/>
    </location>
</feature>
<evidence type="ECO:0000256" key="3">
    <source>
        <dbReference type="ARBA" id="ARBA00046339"/>
    </source>
</evidence>
<evidence type="ECO:0000313" key="8">
    <source>
        <dbReference type="Proteomes" id="UP000286045"/>
    </source>
</evidence>
<dbReference type="InterPro" id="IPR038277">
    <property type="entry name" value="UreF_sf"/>
</dbReference>
<evidence type="ECO:0000313" key="7">
    <source>
        <dbReference type="EMBL" id="RWA09975.1"/>
    </source>
</evidence>
<dbReference type="GO" id="GO:0016151">
    <property type="term" value="F:nickel cation binding"/>
    <property type="evidence" value="ECO:0007669"/>
    <property type="project" value="InterPro"/>
</dbReference>
<keyword evidence="8" id="KW-1185">Reference proteome</keyword>
<feature type="region of interest" description="Disordered" evidence="5">
    <location>
        <begin position="304"/>
        <end position="334"/>
    </location>
</feature>
<feature type="domain" description="Spindle pole body-associated protein cut12" evidence="6">
    <location>
        <begin position="138"/>
        <end position="276"/>
    </location>
</feature>
<dbReference type="AlphaFoldDB" id="A0A439D6D4"/>
<feature type="compositionally biased region" description="Basic and acidic residues" evidence="5">
    <location>
        <begin position="154"/>
        <end position="167"/>
    </location>
</feature>
<sequence length="893" mass="99503">MLGWALKKGFQGATGLHDAPEGGEDTTQFDAPDTPAPVFAARAIRNAIWGQSATDAHPPAKVKPNEAKRVEPAQNAATTTKAAPVDARSPTKLNSILLTPGTGTSRRKRVSFGRDVKAANNVNSSPFATSSSRNDRLRKKTTLQQALENSRPTKPKEAESQVEKLDEGDTEEEWEWEDDDVCCNHDVTVDLNEPHSESGKYWKAEWSRYREEAKSDIEQLVKYKANAKSFAAKKDMEASQLSQKLKQEQAKVAEMEEKMADMATKLAVTRKHGTDKENASMSMDLARQTSLVAEYRERVRDLETRLKESSSKSNSTRSSNQRINTSPRTEQNILEVSRELRKARSELRQMGRLRDEVSRLKSNLATSRERVAELEVQASVGETAESSRVRKLEKQLYEVKEESHQRNTEIKKLKRDYESLKRDAKSRTAEAMQVLQDKNAKIEQLEKLLKYMEDANAPSRPKSMNTEIATHNKITQDLKTGIESLGKPSRYERTRPINRRARAASVEDMTLDMTQRSLLRDEDEHVLVDVRRDKAHSGELLADWTADIPTFELQTKDKKNRHEEAETFNDKLIMEDMDILSSQQGTRGVRQESAHNNQRVISDVLSNRVNESSRRRPRKYQLDTINAFSNDRDQTAARNMASAQAASLSEEKATMHGALGQPTGQSKGLSRTTRTVPPGSETPAIDLVQDRFTRLGGPSADRNLRGHDETKLENEIARLESQLAEARRRLNKRRVGVATPEITDSSSQQSSATASYTTPLTLTPSLTPKIPDPSHHYLLLLSDSALPLGSFAFSSGLESYLAHARSPSSTSLLYKPSFASFLPLSLSSYASTTLPFVLAAHRDPVTIATLDDVLDASIICAVGRRASTAQGRALLSIWEKSLAPSSAVSAETR</sequence>
<feature type="coiled-coil region" evidence="4">
    <location>
        <begin position="403"/>
        <end position="455"/>
    </location>
</feature>
<dbReference type="EMBL" id="RYZI01000132">
    <property type="protein sequence ID" value="RWA09975.1"/>
    <property type="molecule type" value="Genomic_DNA"/>
</dbReference>
<dbReference type="InterPro" id="IPR021589">
    <property type="entry name" value="Cut12"/>
</dbReference>
<feature type="compositionally biased region" description="Polar residues" evidence="5">
    <location>
        <begin position="321"/>
        <end position="334"/>
    </location>
</feature>
<feature type="compositionally biased region" description="Low complexity" evidence="5">
    <location>
        <begin position="311"/>
        <end position="320"/>
    </location>
</feature>
<feature type="coiled-coil region" evidence="4">
    <location>
        <begin position="709"/>
        <end position="736"/>
    </location>
</feature>
<feature type="compositionally biased region" description="Polar residues" evidence="5">
    <location>
        <begin position="662"/>
        <end position="675"/>
    </location>
</feature>
<dbReference type="STRING" id="363999.A0A439D6D4"/>
<dbReference type="Gene3D" id="1.10.4190.10">
    <property type="entry name" value="Urease accessory protein UreF"/>
    <property type="match status" value="1"/>
</dbReference>
<feature type="compositionally biased region" description="Polar residues" evidence="5">
    <location>
        <begin position="120"/>
        <end position="132"/>
    </location>
</feature>
<feature type="coiled-coil region" evidence="4">
    <location>
        <begin position="343"/>
        <end position="377"/>
    </location>
</feature>
<gene>
    <name evidence="7" type="ORF">EKO27_g5146</name>
</gene>
<comment type="caution">
    <text evidence="7">The sequence shown here is derived from an EMBL/GenBank/DDBJ whole genome shotgun (WGS) entry which is preliminary data.</text>
</comment>
<protein>
    <recommendedName>
        <fullName evidence="6">Spindle pole body-associated protein cut12 domain-containing protein</fullName>
    </recommendedName>
</protein>
<evidence type="ECO:0000259" key="6">
    <source>
        <dbReference type="Pfam" id="PF11500"/>
    </source>
</evidence>
<dbReference type="Pfam" id="PF01730">
    <property type="entry name" value="UreF"/>
    <property type="match status" value="1"/>
</dbReference>
<keyword evidence="1" id="KW-0996">Nickel insertion</keyword>
<organism evidence="7 8">
    <name type="scientific">Xylaria grammica</name>
    <dbReference type="NCBI Taxonomy" id="363999"/>
    <lineage>
        <taxon>Eukaryota</taxon>
        <taxon>Fungi</taxon>
        <taxon>Dikarya</taxon>
        <taxon>Ascomycota</taxon>
        <taxon>Pezizomycotina</taxon>
        <taxon>Sordariomycetes</taxon>
        <taxon>Xylariomycetidae</taxon>
        <taxon>Xylariales</taxon>
        <taxon>Xylariaceae</taxon>
        <taxon>Xylaria</taxon>
    </lineage>
</organism>
<feature type="region of interest" description="Disordered" evidence="5">
    <location>
        <begin position="1"/>
        <end position="34"/>
    </location>
</feature>
<comment type="similarity">
    <text evidence="3">Belongs to the UreF family.</text>
</comment>
<proteinExistence type="inferred from homology"/>
<accession>A0A439D6D4</accession>
<feature type="region of interest" description="Disordered" evidence="5">
    <location>
        <begin position="629"/>
        <end position="686"/>
    </location>
</feature>
<keyword evidence="2" id="KW-0143">Chaperone</keyword>
<feature type="non-terminal residue" evidence="7">
    <location>
        <position position="893"/>
    </location>
</feature>
<dbReference type="Pfam" id="PF11500">
    <property type="entry name" value="Cut12"/>
    <property type="match status" value="1"/>
</dbReference>
<dbReference type="PANTHER" id="PTHR33620">
    <property type="entry name" value="UREASE ACCESSORY PROTEIN F"/>
    <property type="match status" value="1"/>
</dbReference>
<feature type="compositionally biased region" description="Polar residues" evidence="5">
    <location>
        <begin position="142"/>
        <end position="152"/>
    </location>
</feature>
<feature type="compositionally biased region" description="Acidic residues" evidence="5">
    <location>
        <begin position="168"/>
        <end position="179"/>
    </location>
</feature>
<feature type="region of interest" description="Disordered" evidence="5">
    <location>
        <begin position="50"/>
        <end position="179"/>
    </location>
</feature>
<evidence type="ECO:0000256" key="1">
    <source>
        <dbReference type="ARBA" id="ARBA00022988"/>
    </source>
</evidence>
<name>A0A439D6D4_9PEZI</name>
<evidence type="ECO:0000256" key="2">
    <source>
        <dbReference type="ARBA" id="ARBA00023186"/>
    </source>
</evidence>
<reference evidence="7 8" key="1">
    <citation type="submission" date="2018-12" db="EMBL/GenBank/DDBJ databases">
        <title>Draft genome sequence of Xylaria grammica IHI A82.</title>
        <authorList>
            <person name="Buettner E."/>
            <person name="Kellner H."/>
        </authorList>
    </citation>
    <scope>NUCLEOTIDE SEQUENCE [LARGE SCALE GENOMIC DNA]</scope>
    <source>
        <strain evidence="7 8">IHI A82</strain>
    </source>
</reference>
<feature type="compositionally biased region" description="Polar residues" evidence="5">
    <location>
        <begin position="91"/>
        <end position="104"/>
    </location>
</feature>
<dbReference type="Proteomes" id="UP000286045">
    <property type="component" value="Unassembled WGS sequence"/>
</dbReference>
<dbReference type="InterPro" id="IPR002639">
    <property type="entry name" value="UreF"/>
</dbReference>
<keyword evidence="4" id="KW-0175">Coiled coil</keyword>